<keyword evidence="3" id="KW-1185">Reference proteome</keyword>
<dbReference type="EMBL" id="BAAAHD010000026">
    <property type="protein sequence ID" value="GAA0568465.1"/>
    <property type="molecule type" value="Genomic_DNA"/>
</dbReference>
<feature type="domain" description="HTH cro/C1-type" evidence="1">
    <location>
        <begin position="12"/>
        <end position="77"/>
    </location>
</feature>
<dbReference type="InterPro" id="IPR001387">
    <property type="entry name" value="Cro/C1-type_HTH"/>
</dbReference>
<comment type="caution">
    <text evidence="2">The sequence shown here is derived from an EMBL/GenBank/DDBJ whole genome shotgun (WGS) entry which is preliminary data.</text>
</comment>
<sequence>MTAQNPPIWAARLRAERDARGWSKHEMARQLLRADGLERGSVANLARQIYDWEKGRNFPRDWAPAYAKAFKLDPSELFSTGVVKEASSPYEPDHDDEEDEVKRRALLGLLATTAVAAPLGRDAEHLRATLTGTLTTEATERDADTWERVVHDYAHEAGYLPPAQVLPEMLADLAELDLLISRATDAVRPKLVHAAGYLSAFTAISLIGLGDLRASRRWWRTAIRAGDESGDPLLASYARGRQAVLSLCDKHSEQSVLDLAEEAITISRGTPSAAQASAHATRAQALAQMGRHAEAYEALDDLRQVFERLPDHVRTDQGSQFGWSIQRLHHTAGFVYTHTGDHSRARQAQDEALASYTSKSVLGPAQVEMYRATTLIQEGDADAGAKHVVNVLEQLPTAHRKTHTVRKNAITALSKAPPKDARRPAVRDAYAMLASTAST</sequence>
<dbReference type="SMART" id="SM00530">
    <property type="entry name" value="HTH_XRE"/>
    <property type="match status" value="1"/>
</dbReference>
<dbReference type="SUPFAM" id="SSF48452">
    <property type="entry name" value="TPR-like"/>
    <property type="match status" value="1"/>
</dbReference>
<evidence type="ECO:0000259" key="1">
    <source>
        <dbReference type="SMART" id="SM00530"/>
    </source>
</evidence>
<dbReference type="Gene3D" id="1.25.40.10">
    <property type="entry name" value="Tetratricopeptide repeat domain"/>
    <property type="match status" value="1"/>
</dbReference>
<evidence type="ECO:0000313" key="2">
    <source>
        <dbReference type="EMBL" id="GAA0568465.1"/>
    </source>
</evidence>
<gene>
    <name evidence="2" type="ORF">GCM10009546_33970</name>
</gene>
<dbReference type="InterPro" id="IPR011990">
    <property type="entry name" value="TPR-like_helical_dom_sf"/>
</dbReference>
<proteinExistence type="predicted"/>
<evidence type="ECO:0000313" key="3">
    <source>
        <dbReference type="Proteomes" id="UP001501427"/>
    </source>
</evidence>
<protein>
    <recommendedName>
        <fullName evidence="1">HTH cro/C1-type domain-containing protein</fullName>
    </recommendedName>
</protein>
<reference evidence="2 3" key="1">
    <citation type="journal article" date="2019" name="Int. J. Syst. Evol. Microbiol.">
        <title>The Global Catalogue of Microorganisms (GCM) 10K type strain sequencing project: providing services to taxonomists for standard genome sequencing and annotation.</title>
        <authorList>
            <consortium name="The Broad Institute Genomics Platform"/>
            <consortium name="The Broad Institute Genome Sequencing Center for Infectious Disease"/>
            <person name="Wu L."/>
            <person name="Ma J."/>
        </authorList>
    </citation>
    <scope>NUCLEOTIDE SEQUENCE [LARGE SCALE GENOMIC DNA]</scope>
    <source>
        <strain evidence="2 3">JCM 10667</strain>
    </source>
</reference>
<dbReference type="Gene3D" id="1.10.260.40">
    <property type="entry name" value="lambda repressor-like DNA-binding domains"/>
    <property type="match status" value="1"/>
</dbReference>
<dbReference type="InterPro" id="IPR010982">
    <property type="entry name" value="Lambda_DNA-bd_dom_sf"/>
</dbReference>
<dbReference type="CDD" id="cd00093">
    <property type="entry name" value="HTH_XRE"/>
    <property type="match status" value="1"/>
</dbReference>
<dbReference type="Proteomes" id="UP001501427">
    <property type="component" value="Unassembled WGS sequence"/>
</dbReference>
<name>A0ABN1EKD9_9ACTN</name>
<accession>A0ABN1EKD9</accession>
<organism evidence="2 3">
    <name type="scientific">Actinomadura livida</name>
    <dbReference type="NCBI Taxonomy" id="79909"/>
    <lineage>
        <taxon>Bacteria</taxon>
        <taxon>Bacillati</taxon>
        <taxon>Actinomycetota</taxon>
        <taxon>Actinomycetes</taxon>
        <taxon>Streptosporangiales</taxon>
        <taxon>Thermomonosporaceae</taxon>
        <taxon>Actinomadura</taxon>
    </lineage>
</organism>